<feature type="compositionally biased region" description="Basic and acidic residues" evidence="1">
    <location>
        <begin position="175"/>
        <end position="193"/>
    </location>
</feature>
<feature type="region of interest" description="Disordered" evidence="1">
    <location>
        <begin position="175"/>
        <end position="221"/>
    </location>
</feature>
<gene>
    <name evidence="2" type="ORF">CRG98_028693</name>
</gene>
<dbReference type="EMBL" id="PGOL01002071">
    <property type="protein sequence ID" value="PKI50963.1"/>
    <property type="molecule type" value="Genomic_DNA"/>
</dbReference>
<evidence type="ECO:0000256" key="1">
    <source>
        <dbReference type="SAM" id="MobiDB-lite"/>
    </source>
</evidence>
<evidence type="ECO:0000313" key="3">
    <source>
        <dbReference type="Proteomes" id="UP000233551"/>
    </source>
</evidence>
<accession>A0A2I0J4I6</accession>
<dbReference type="Proteomes" id="UP000233551">
    <property type="component" value="Unassembled WGS sequence"/>
</dbReference>
<name>A0A2I0J4I6_PUNGR</name>
<organism evidence="2 3">
    <name type="scientific">Punica granatum</name>
    <name type="common">Pomegranate</name>
    <dbReference type="NCBI Taxonomy" id="22663"/>
    <lineage>
        <taxon>Eukaryota</taxon>
        <taxon>Viridiplantae</taxon>
        <taxon>Streptophyta</taxon>
        <taxon>Embryophyta</taxon>
        <taxon>Tracheophyta</taxon>
        <taxon>Spermatophyta</taxon>
        <taxon>Magnoliopsida</taxon>
        <taxon>eudicotyledons</taxon>
        <taxon>Gunneridae</taxon>
        <taxon>Pentapetalae</taxon>
        <taxon>rosids</taxon>
        <taxon>malvids</taxon>
        <taxon>Myrtales</taxon>
        <taxon>Lythraceae</taxon>
        <taxon>Punica</taxon>
    </lineage>
</organism>
<protein>
    <recommendedName>
        <fullName evidence="4">Retrotransposon gag domain-containing protein</fullName>
    </recommendedName>
</protein>
<evidence type="ECO:0008006" key="4">
    <source>
        <dbReference type="Google" id="ProtNLM"/>
    </source>
</evidence>
<proteinExistence type="predicted"/>
<evidence type="ECO:0000313" key="2">
    <source>
        <dbReference type="EMBL" id="PKI50963.1"/>
    </source>
</evidence>
<comment type="caution">
    <text evidence="2">The sequence shown here is derived from an EMBL/GenBank/DDBJ whole genome shotgun (WGS) entry which is preliminary data.</text>
</comment>
<sequence>MRTFHQDSAPKFTAEDVAKMVATEVSKAIQAKVYLLITWKSASKELHCLLFPITVIGITAESAHSLRPSGITGFKELKERFASICRVKRDLRELFAIEQERGDSLRLYYDQFLKVSSEIEGITPLECMSAFQRSLKNEELVKSLIITPASSFQDLTYKASQFMVVEESPLVGEKGKVRANEKKEERKNVAKKGEKMRKRATPISPFPLMPCGQLSSQKLRG</sequence>
<reference evidence="2 3" key="1">
    <citation type="submission" date="2017-11" db="EMBL/GenBank/DDBJ databases">
        <title>De-novo sequencing of pomegranate (Punica granatum L.) genome.</title>
        <authorList>
            <person name="Akparov Z."/>
            <person name="Amiraslanov A."/>
            <person name="Hajiyeva S."/>
            <person name="Abbasov M."/>
            <person name="Kaur K."/>
            <person name="Hamwieh A."/>
            <person name="Solovyev V."/>
            <person name="Salamov A."/>
            <person name="Braich B."/>
            <person name="Kosarev P."/>
            <person name="Mahmoud A."/>
            <person name="Hajiyev E."/>
            <person name="Babayeva S."/>
            <person name="Izzatullayeva V."/>
            <person name="Mammadov A."/>
            <person name="Mammadov A."/>
            <person name="Sharifova S."/>
            <person name="Ojaghi J."/>
            <person name="Eynullazada K."/>
            <person name="Bayramov B."/>
            <person name="Abdulazimova A."/>
            <person name="Shahmuradov I."/>
        </authorList>
    </citation>
    <scope>NUCLEOTIDE SEQUENCE [LARGE SCALE GENOMIC DNA]</scope>
    <source>
        <strain evidence="3">cv. AG2017</strain>
        <tissue evidence="2">Leaf</tissue>
    </source>
</reference>
<dbReference type="AlphaFoldDB" id="A0A2I0J4I6"/>
<keyword evidence="3" id="KW-1185">Reference proteome</keyword>